<evidence type="ECO:0000256" key="7">
    <source>
        <dbReference type="ARBA" id="ARBA00022723"/>
    </source>
</evidence>
<evidence type="ECO:0000256" key="6">
    <source>
        <dbReference type="ARBA" id="ARBA00022692"/>
    </source>
</evidence>
<dbReference type="GO" id="GO:0009916">
    <property type="term" value="F:alternative oxidase activity"/>
    <property type="evidence" value="ECO:0007669"/>
    <property type="project" value="UniProtKB-UniRule"/>
</dbReference>
<dbReference type="Proteomes" id="UP000224567">
    <property type="component" value="Unassembled WGS sequence"/>
</dbReference>
<dbReference type="Pfam" id="PF22936">
    <property type="entry name" value="Pol_BBD"/>
    <property type="match status" value="1"/>
</dbReference>
<dbReference type="GO" id="GO:0046872">
    <property type="term" value="F:metal ion binding"/>
    <property type="evidence" value="ECO:0007669"/>
    <property type="project" value="UniProtKB-UniRule"/>
</dbReference>
<evidence type="ECO:0000256" key="3">
    <source>
        <dbReference type="ARBA" id="ARBA00008388"/>
    </source>
</evidence>
<dbReference type="AlphaFoldDB" id="A0A2G2W1R7"/>
<dbReference type="OrthoDB" id="16906at2759"/>
<evidence type="ECO:0000256" key="12">
    <source>
        <dbReference type="ARBA" id="ARBA00023136"/>
    </source>
</evidence>
<dbReference type="InterPro" id="IPR054722">
    <property type="entry name" value="PolX-like_BBD"/>
</dbReference>
<dbReference type="EMBL" id="MLFT02000009">
    <property type="protein sequence ID" value="PHT39176.1"/>
    <property type="molecule type" value="Genomic_DNA"/>
</dbReference>
<keyword evidence="4" id="KW-0813">Transport</keyword>
<evidence type="ECO:0000256" key="13">
    <source>
        <dbReference type="RuleBase" id="RU003779"/>
    </source>
</evidence>
<name>A0A2G2W1R7_CAPBA</name>
<keyword evidence="16" id="KW-1185">Reference proteome</keyword>
<dbReference type="Pfam" id="PF01786">
    <property type="entry name" value="AOX"/>
    <property type="match status" value="2"/>
</dbReference>
<dbReference type="GO" id="GO:0010230">
    <property type="term" value="P:alternative respiration"/>
    <property type="evidence" value="ECO:0007669"/>
    <property type="project" value="TreeGrafter"/>
</dbReference>
<reference evidence="15 16" key="1">
    <citation type="journal article" date="2017" name="Genome Biol.">
        <title>New reference genome sequences of hot pepper reveal the massive evolution of plant disease-resistance genes by retroduplication.</title>
        <authorList>
            <person name="Kim S."/>
            <person name="Park J."/>
            <person name="Yeom S.I."/>
            <person name="Kim Y.M."/>
            <person name="Seo E."/>
            <person name="Kim K.T."/>
            <person name="Kim M.S."/>
            <person name="Lee J.M."/>
            <person name="Cheong K."/>
            <person name="Shin H.S."/>
            <person name="Kim S.B."/>
            <person name="Han K."/>
            <person name="Lee J."/>
            <person name="Park M."/>
            <person name="Lee H.A."/>
            <person name="Lee H.Y."/>
            <person name="Lee Y."/>
            <person name="Oh S."/>
            <person name="Lee J.H."/>
            <person name="Choi E."/>
            <person name="Choi E."/>
            <person name="Lee S.E."/>
            <person name="Jeon J."/>
            <person name="Kim H."/>
            <person name="Choi G."/>
            <person name="Song H."/>
            <person name="Lee J."/>
            <person name="Lee S.C."/>
            <person name="Kwon J.K."/>
            <person name="Lee H.Y."/>
            <person name="Koo N."/>
            <person name="Hong Y."/>
            <person name="Kim R.W."/>
            <person name="Kang W.H."/>
            <person name="Huh J.H."/>
            <person name="Kang B.C."/>
            <person name="Yang T.J."/>
            <person name="Lee Y.H."/>
            <person name="Bennetzen J.L."/>
            <person name="Choi D."/>
        </authorList>
    </citation>
    <scope>NUCLEOTIDE SEQUENCE [LARGE SCALE GENOMIC DNA]</scope>
    <source>
        <strain evidence="16">cv. PBC81</strain>
    </source>
</reference>
<dbReference type="GO" id="GO:0005739">
    <property type="term" value="C:mitochondrion"/>
    <property type="evidence" value="ECO:0007669"/>
    <property type="project" value="TreeGrafter"/>
</dbReference>
<keyword evidence="8 13" id="KW-0249">Electron transport</keyword>
<keyword evidence="6 13" id="KW-0812">Transmembrane</keyword>
<gene>
    <name evidence="15" type="ORF">CQW23_22749</name>
</gene>
<keyword evidence="11 13" id="KW-0408">Iron</keyword>
<dbReference type="GO" id="GO:0102721">
    <property type="term" value="F:ubiquinol:oxygen oxidoreductase activity"/>
    <property type="evidence" value="ECO:0007669"/>
    <property type="project" value="UniProtKB-EC"/>
</dbReference>
<keyword evidence="9" id="KW-1133">Transmembrane helix</keyword>
<evidence type="ECO:0000313" key="15">
    <source>
        <dbReference type="EMBL" id="PHT39176.1"/>
    </source>
</evidence>
<evidence type="ECO:0000256" key="4">
    <source>
        <dbReference type="ARBA" id="ARBA00022448"/>
    </source>
</evidence>
<evidence type="ECO:0000256" key="8">
    <source>
        <dbReference type="ARBA" id="ARBA00022982"/>
    </source>
</evidence>
<dbReference type="GO" id="GO:0098803">
    <property type="term" value="C:respiratory chain complex"/>
    <property type="evidence" value="ECO:0007669"/>
    <property type="project" value="UniProtKB-UniRule"/>
</dbReference>
<comment type="caution">
    <text evidence="15">The sequence shown here is derived from an EMBL/GenBank/DDBJ whole genome shotgun (WGS) entry which is preliminary data.</text>
</comment>
<dbReference type="PANTHER" id="PTHR31803:SF6">
    <property type="entry name" value="UBIQUINOL OXIDASE 2, MITOCHONDRIAL"/>
    <property type="match status" value="1"/>
</dbReference>
<dbReference type="InterPro" id="IPR002680">
    <property type="entry name" value="AOX"/>
</dbReference>
<keyword evidence="7 13" id="KW-0479">Metal-binding</keyword>
<comment type="similarity">
    <text evidence="3 13">Belongs to the alternative oxidase family.</text>
</comment>
<organism evidence="15 16">
    <name type="scientific">Capsicum baccatum</name>
    <name type="common">Peruvian pepper</name>
    <dbReference type="NCBI Taxonomy" id="33114"/>
    <lineage>
        <taxon>Eukaryota</taxon>
        <taxon>Viridiplantae</taxon>
        <taxon>Streptophyta</taxon>
        <taxon>Embryophyta</taxon>
        <taxon>Tracheophyta</taxon>
        <taxon>Spermatophyta</taxon>
        <taxon>Magnoliopsida</taxon>
        <taxon>eudicotyledons</taxon>
        <taxon>Gunneridae</taxon>
        <taxon>Pentapetalae</taxon>
        <taxon>asterids</taxon>
        <taxon>lamiids</taxon>
        <taxon>Solanales</taxon>
        <taxon>Solanaceae</taxon>
        <taxon>Solanoideae</taxon>
        <taxon>Capsiceae</taxon>
        <taxon>Capsicum</taxon>
    </lineage>
</organism>
<accession>A0A2G2W1R7</accession>
<keyword evidence="10 13" id="KW-0560">Oxidoreductase</keyword>
<comment type="catalytic activity">
    <reaction evidence="1 13">
        <text>2 a ubiquinol + O2 = 2 a ubiquinone + 2 H2O</text>
        <dbReference type="Rhea" id="RHEA:30255"/>
        <dbReference type="Rhea" id="RHEA-COMP:9565"/>
        <dbReference type="Rhea" id="RHEA-COMP:9566"/>
        <dbReference type="ChEBI" id="CHEBI:15377"/>
        <dbReference type="ChEBI" id="CHEBI:15379"/>
        <dbReference type="ChEBI" id="CHEBI:16389"/>
        <dbReference type="ChEBI" id="CHEBI:17976"/>
        <dbReference type="EC" id="1.10.3.11"/>
    </reaction>
</comment>
<dbReference type="GO" id="GO:0106292">
    <property type="term" value="F:superoxide-generating NADPH oxidase activity"/>
    <property type="evidence" value="ECO:0007669"/>
    <property type="project" value="UniProtKB-ARBA"/>
</dbReference>
<dbReference type="GO" id="GO:0016020">
    <property type="term" value="C:membrane"/>
    <property type="evidence" value="ECO:0007669"/>
    <property type="project" value="UniProtKB-SubCell"/>
</dbReference>
<dbReference type="Gene3D" id="1.20.1260.140">
    <property type="entry name" value="Alternative oxidase"/>
    <property type="match status" value="2"/>
</dbReference>
<evidence type="ECO:0000256" key="10">
    <source>
        <dbReference type="ARBA" id="ARBA00023002"/>
    </source>
</evidence>
<proteinExistence type="inferred from homology"/>
<evidence type="ECO:0000256" key="5">
    <source>
        <dbReference type="ARBA" id="ARBA00022660"/>
    </source>
</evidence>
<reference evidence="16" key="2">
    <citation type="journal article" date="2017" name="J. Anim. Genet.">
        <title>Multiple reference genome sequences of hot pepper reveal the massive evolution of plant disease resistance genes by retroduplication.</title>
        <authorList>
            <person name="Kim S."/>
            <person name="Park J."/>
            <person name="Yeom S.-I."/>
            <person name="Kim Y.-M."/>
            <person name="Seo E."/>
            <person name="Kim K.-T."/>
            <person name="Kim M.-S."/>
            <person name="Lee J.M."/>
            <person name="Cheong K."/>
            <person name="Shin H.-S."/>
            <person name="Kim S.-B."/>
            <person name="Han K."/>
            <person name="Lee J."/>
            <person name="Park M."/>
            <person name="Lee H.-A."/>
            <person name="Lee H.-Y."/>
            <person name="Lee Y."/>
            <person name="Oh S."/>
            <person name="Lee J.H."/>
            <person name="Choi E."/>
            <person name="Choi E."/>
            <person name="Lee S.E."/>
            <person name="Jeon J."/>
            <person name="Kim H."/>
            <person name="Choi G."/>
            <person name="Song H."/>
            <person name="Lee J."/>
            <person name="Lee S.-C."/>
            <person name="Kwon J.-K."/>
            <person name="Lee H.-Y."/>
            <person name="Koo N."/>
            <person name="Hong Y."/>
            <person name="Kim R.W."/>
            <person name="Kang W.-H."/>
            <person name="Huh J.H."/>
            <person name="Kang B.-C."/>
            <person name="Yang T.-J."/>
            <person name="Lee Y.-H."/>
            <person name="Bennetzen J.L."/>
            <person name="Choi D."/>
        </authorList>
    </citation>
    <scope>NUCLEOTIDE SEQUENCE [LARGE SCALE GENOMIC DNA]</scope>
    <source>
        <strain evidence="16">cv. PBC81</strain>
    </source>
</reference>
<feature type="domain" description="Retrovirus-related Pol polyprotein from transposon TNT 1-94-like beta-barrel" evidence="14">
    <location>
        <begin position="127"/>
        <end position="180"/>
    </location>
</feature>
<protein>
    <recommendedName>
        <fullName evidence="13">Ubiquinol oxidase</fullName>
        <ecNumber evidence="13">1.10.3.11</ecNumber>
    </recommendedName>
</protein>
<keyword evidence="5 13" id="KW-0679">Respiratory chain</keyword>
<evidence type="ECO:0000256" key="9">
    <source>
        <dbReference type="ARBA" id="ARBA00022989"/>
    </source>
</evidence>
<sequence>MGTVSSGIGFLSQFFASDYAASTHQFCCFSANSSPLHVNFSRSAAGCLVKRGSLLSTRVSVLTAACGMDTWSRCMILDDSLTHELAFEIKISPSYQKPEPTPQANVTEESFVAVITNIDMVVNVDGWWADSSANRHVCYDKDWFKNYKNFEEPKTIILGDSHTSQVLGVRDVELSFTSGRCENATQSDELPLPSNSQLAQVEFYQILGNNSVGDSALTQFGDPCCRTSAALQEIQKTTGSSSTEEKLKVGGEVRAKWWLDKRLLEEAENERMHLMTMVELVQPKWYERLLVIAVQGVFFNFYFVLYLLFPKLAHRVVGHLEEKAIHSYTLYLNDIDRGEIENVPAFAIAIDYWRLPKDATLKDVDEAYHRDVNHFASPWETYQADLSIDLRKHHVPKKFLNKVAYWSLKLLRIPTELFFKERFGCRAMMLETVAGVPGMVGGMLLHLRSLRKFELLRQRIGVCIS</sequence>
<evidence type="ECO:0000256" key="1">
    <source>
        <dbReference type="ARBA" id="ARBA00001192"/>
    </source>
</evidence>
<dbReference type="EC" id="1.10.3.11" evidence="13"/>
<evidence type="ECO:0000313" key="16">
    <source>
        <dbReference type="Proteomes" id="UP000224567"/>
    </source>
</evidence>
<comment type="cofactor">
    <cofactor evidence="13">
        <name>Fe cation</name>
        <dbReference type="ChEBI" id="CHEBI:24875"/>
    </cofactor>
    <text evidence="13">Binds 2 iron ions per subunit.</text>
</comment>
<keyword evidence="12 13" id="KW-0472">Membrane</keyword>
<comment type="subcellular location">
    <subcellularLocation>
        <location evidence="2">Membrane</location>
    </subcellularLocation>
</comment>
<dbReference type="STRING" id="33114.A0A2G2W1R7"/>
<dbReference type="InterPro" id="IPR038659">
    <property type="entry name" value="AOX_sf"/>
</dbReference>
<evidence type="ECO:0000256" key="11">
    <source>
        <dbReference type="ARBA" id="ARBA00023004"/>
    </source>
</evidence>
<evidence type="ECO:0000259" key="14">
    <source>
        <dbReference type="Pfam" id="PF22936"/>
    </source>
</evidence>
<evidence type="ECO:0000256" key="2">
    <source>
        <dbReference type="ARBA" id="ARBA00004370"/>
    </source>
</evidence>
<dbReference type="PANTHER" id="PTHR31803">
    <property type="entry name" value="ALTERNATIVE OXIDASE"/>
    <property type="match status" value="1"/>
</dbReference>